<name>R7QTM8_CHOCR</name>
<organism evidence="2 3">
    <name type="scientific">Chondrus crispus</name>
    <name type="common">Carrageen Irish moss</name>
    <name type="synonym">Polymorpha crispa</name>
    <dbReference type="NCBI Taxonomy" id="2769"/>
    <lineage>
        <taxon>Eukaryota</taxon>
        <taxon>Rhodophyta</taxon>
        <taxon>Florideophyceae</taxon>
        <taxon>Rhodymeniophycidae</taxon>
        <taxon>Gigartinales</taxon>
        <taxon>Gigartinaceae</taxon>
        <taxon>Chondrus</taxon>
    </lineage>
</organism>
<dbReference type="GeneID" id="17318742"/>
<dbReference type="Proteomes" id="UP000012073">
    <property type="component" value="Unassembled WGS sequence"/>
</dbReference>
<protein>
    <submittedName>
        <fullName evidence="2">Uncharacterized protein</fullName>
    </submittedName>
</protein>
<sequence length="408" mass="45147">MCGTCCTHANVLKEFPCTHPSSKLYHIGVFTLYPDGVLFPGERATLDIFLASALRLISALQTTGLPLHPTPPSWLQAPTIPITDAFAIVSDPIAPVGAIAVFDPDLTTGSSTTHYPTFTRVRIRIAGRFSRAAPIHHHAPFPCAQVRLICDSHLPSLRVPLSEDFPYLNPAPAARKRAASRPIKTRAAAAGLAAVRYVHRRRTSAFMGGLDYAQWRACTPQVLAHRARTLAMYSRLDIDGSLIEWRPCHEACPGVWSFWLCAALPADTVERVLHELLGTSCLVTRLRWLIELFKSRPRKRSRAQLEEDKPYQPSSSRKRTRKSVRQALGEEQLLQVKALTNAKGKKAAMASLLDGLRARPWPSSPAKGFQRVDLSSPVKGRFRITLPSMSDTTRVKLNSPSKEGTTER</sequence>
<dbReference type="AlphaFoldDB" id="R7QTM8"/>
<reference evidence="3" key="1">
    <citation type="journal article" date="2013" name="Proc. Natl. Acad. Sci. U.S.A.">
        <title>Genome structure and metabolic features in the red seaweed Chondrus crispus shed light on evolution of the Archaeplastida.</title>
        <authorList>
            <person name="Collen J."/>
            <person name="Porcel B."/>
            <person name="Carre W."/>
            <person name="Ball S.G."/>
            <person name="Chaparro C."/>
            <person name="Tonon T."/>
            <person name="Barbeyron T."/>
            <person name="Michel G."/>
            <person name="Noel B."/>
            <person name="Valentin K."/>
            <person name="Elias M."/>
            <person name="Artiguenave F."/>
            <person name="Arun A."/>
            <person name="Aury J.M."/>
            <person name="Barbosa-Neto J.F."/>
            <person name="Bothwell J.H."/>
            <person name="Bouget F.Y."/>
            <person name="Brillet L."/>
            <person name="Cabello-Hurtado F."/>
            <person name="Capella-Gutierrez S."/>
            <person name="Charrier B."/>
            <person name="Cladiere L."/>
            <person name="Cock J.M."/>
            <person name="Coelho S.M."/>
            <person name="Colleoni C."/>
            <person name="Czjzek M."/>
            <person name="Da Silva C."/>
            <person name="Delage L."/>
            <person name="Denoeud F."/>
            <person name="Deschamps P."/>
            <person name="Dittami S.M."/>
            <person name="Gabaldon T."/>
            <person name="Gachon C.M."/>
            <person name="Groisillier A."/>
            <person name="Herve C."/>
            <person name="Jabbari K."/>
            <person name="Katinka M."/>
            <person name="Kloareg B."/>
            <person name="Kowalczyk N."/>
            <person name="Labadie K."/>
            <person name="Leblanc C."/>
            <person name="Lopez P.J."/>
            <person name="McLachlan D.H."/>
            <person name="Meslet-Cladiere L."/>
            <person name="Moustafa A."/>
            <person name="Nehr Z."/>
            <person name="Nyvall Collen P."/>
            <person name="Panaud O."/>
            <person name="Partensky F."/>
            <person name="Poulain J."/>
            <person name="Rensing S.A."/>
            <person name="Rousvoal S."/>
            <person name="Samson G."/>
            <person name="Symeonidi A."/>
            <person name="Weissenbach J."/>
            <person name="Zambounis A."/>
            <person name="Wincker P."/>
            <person name="Boyen C."/>
        </authorList>
    </citation>
    <scope>NUCLEOTIDE SEQUENCE [LARGE SCALE GENOMIC DNA]</scope>
    <source>
        <strain evidence="3">cv. Stackhouse</strain>
    </source>
</reference>
<gene>
    <name evidence="2" type="ORF">CHC_T00007375001</name>
</gene>
<dbReference type="EMBL" id="HG002236">
    <property type="protein sequence ID" value="CDF40730.1"/>
    <property type="molecule type" value="Genomic_DNA"/>
</dbReference>
<dbReference type="KEGG" id="ccp:CHC_T00007375001"/>
<feature type="compositionally biased region" description="Polar residues" evidence="1">
    <location>
        <begin position="387"/>
        <end position="408"/>
    </location>
</feature>
<feature type="region of interest" description="Disordered" evidence="1">
    <location>
        <begin position="301"/>
        <end position="324"/>
    </location>
</feature>
<dbReference type="RefSeq" id="XP_005711024.1">
    <property type="nucleotide sequence ID" value="XM_005710967.1"/>
</dbReference>
<dbReference type="Gramene" id="CDF40730">
    <property type="protein sequence ID" value="CDF40730"/>
    <property type="gene ID" value="CHC_T00007375001"/>
</dbReference>
<evidence type="ECO:0000256" key="1">
    <source>
        <dbReference type="SAM" id="MobiDB-lite"/>
    </source>
</evidence>
<proteinExistence type="predicted"/>
<evidence type="ECO:0000313" key="3">
    <source>
        <dbReference type="Proteomes" id="UP000012073"/>
    </source>
</evidence>
<accession>R7QTM8</accession>
<evidence type="ECO:0000313" key="2">
    <source>
        <dbReference type="EMBL" id="CDF40730.1"/>
    </source>
</evidence>
<feature type="region of interest" description="Disordered" evidence="1">
    <location>
        <begin position="385"/>
        <end position="408"/>
    </location>
</feature>
<keyword evidence="3" id="KW-1185">Reference proteome</keyword>